<dbReference type="PANTHER" id="PTHR12112">
    <property type="entry name" value="BNIP - RELATED"/>
    <property type="match status" value="1"/>
</dbReference>
<dbReference type="InterPro" id="IPR001667">
    <property type="entry name" value="DDH_dom"/>
</dbReference>
<evidence type="ECO:0000313" key="10">
    <source>
        <dbReference type="Proteomes" id="UP000033869"/>
    </source>
</evidence>
<organism evidence="9 10">
    <name type="scientific">candidate division CPR2 bacterium GW2011_GWC1_41_48</name>
    <dbReference type="NCBI Taxonomy" id="1618344"/>
    <lineage>
        <taxon>Bacteria</taxon>
        <taxon>Bacteria division CPR2</taxon>
    </lineage>
</organism>
<evidence type="ECO:0000256" key="7">
    <source>
        <dbReference type="ARBA" id="ARBA00047820"/>
    </source>
</evidence>
<keyword evidence="4" id="KW-0378">Hydrolase</keyword>
<dbReference type="SUPFAM" id="SSF64182">
    <property type="entry name" value="DHH phosphoesterases"/>
    <property type="match status" value="1"/>
</dbReference>
<dbReference type="EC" id="3.6.1.1" evidence="2"/>
<dbReference type="Pfam" id="PF02833">
    <property type="entry name" value="DHHA2"/>
    <property type="match status" value="1"/>
</dbReference>
<dbReference type="PATRIC" id="fig|1618344.3.peg.547"/>
<dbReference type="NCBIfam" id="NF003877">
    <property type="entry name" value="PRK05427.1"/>
    <property type="match status" value="1"/>
</dbReference>
<evidence type="ECO:0000256" key="1">
    <source>
        <dbReference type="ARBA" id="ARBA00001936"/>
    </source>
</evidence>
<dbReference type="PANTHER" id="PTHR12112:SF22">
    <property type="entry name" value="MANGANESE-DEPENDENT INORGANIC PYROPHOSPHATASE-RELATED"/>
    <property type="match status" value="1"/>
</dbReference>
<proteinExistence type="predicted"/>
<name>A0A0G0YIP6_UNCC2</name>
<evidence type="ECO:0000259" key="8">
    <source>
        <dbReference type="SMART" id="SM01131"/>
    </source>
</evidence>
<evidence type="ECO:0000256" key="4">
    <source>
        <dbReference type="ARBA" id="ARBA00022801"/>
    </source>
</evidence>
<dbReference type="InterPro" id="IPR038763">
    <property type="entry name" value="DHH_sf"/>
</dbReference>
<gene>
    <name evidence="9" type="ORF">UU65_C0002G0209</name>
</gene>
<dbReference type="InterPro" id="IPR004097">
    <property type="entry name" value="DHHA2"/>
</dbReference>
<comment type="caution">
    <text evidence="9">The sequence shown here is derived from an EMBL/GenBank/DDBJ whole genome shotgun (WGS) entry which is preliminary data.</text>
</comment>
<dbReference type="GO" id="GO:0046872">
    <property type="term" value="F:metal ion binding"/>
    <property type="evidence" value="ECO:0007669"/>
    <property type="project" value="UniProtKB-KW"/>
</dbReference>
<keyword evidence="5" id="KW-0464">Manganese</keyword>
<reference evidence="9 10" key="1">
    <citation type="journal article" date="2015" name="Nature">
        <title>rRNA introns, odd ribosomes, and small enigmatic genomes across a large radiation of phyla.</title>
        <authorList>
            <person name="Brown C.T."/>
            <person name="Hug L.A."/>
            <person name="Thomas B.C."/>
            <person name="Sharon I."/>
            <person name="Castelle C.J."/>
            <person name="Singh A."/>
            <person name="Wilkins M.J."/>
            <person name="Williams K.H."/>
            <person name="Banfield J.F."/>
        </authorList>
    </citation>
    <scope>NUCLEOTIDE SEQUENCE [LARGE SCALE GENOMIC DNA]</scope>
</reference>
<dbReference type="EMBL" id="LCBL01000002">
    <property type="protein sequence ID" value="KKS09431.1"/>
    <property type="molecule type" value="Genomic_DNA"/>
</dbReference>
<dbReference type="AlphaFoldDB" id="A0A0G0YIP6"/>
<comment type="cofactor">
    <cofactor evidence="1">
        <name>Mn(2+)</name>
        <dbReference type="ChEBI" id="CHEBI:29035"/>
    </cofactor>
</comment>
<dbReference type="GO" id="GO:0004427">
    <property type="term" value="F:inorganic diphosphate phosphatase activity"/>
    <property type="evidence" value="ECO:0007669"/>
    <property type="project" value="UniProtKB-EC"/>
</dbReference>
<dbReference type="InterPro" id="IPR038222">
    <property type="entry name" value="DHHA2_dom_sf"/>
</dbReference>
<dbReference type="Gene3D" id="3.90.1640.10">
    <property type="entry name" value="inorganic pyrophosphatase (n-terminal core)"/>
    <property type="match status" value="1"/>
</dbReference>
<protein>
    <recommendedName>
        <fullName evidence="2">inorganic diphosphatase</fullName>
        <ecNumber evidence="2">3.6.1.1</ecNumber>
    </recommendedName>
    <alternativeName>
        <fullName evidence="6">Pyrophosphate phospho-hydrolase</fullName>
    </alternativeName>
</protein>
<evidence type="ECO:0000256" key="3">
    <source>
        <dbReference type="ARBA" id="ARBA00022723"/>
    </source>
</evidence>
<comment type="catalytic activity">
    <reaction evidence="7">
        <text>diphosphate + H2O = 2 phosphate + H(+)</text>
        <dbReference type="Rhea" id="RHEA:24576"/>
        <dbReference type="ChEBI" id="CHEBI:15377"/>
        <dbReference type="ChEBI" id="CHEBI:15378"/>
        <dbReference type="ChEBI" id="CHEBI:33019"/>
        <dbReference type="ChEBI" id="CHEBI:43474"/>
        <dbReference type="EC" id="3.6.1.1"/>
    </reaction>
</comment>
<evidence type="ECO:0000256" key="6">
    <source>
        <dbReference type="ARBA" id="ARBA00032535"/>
    </source>
</evidence>
<evidence type="ECO:0000313" key="9">
    <source>
        <dbReference type="EMBL" id="KKS09431.1"/>
    </source>
</evidence>
<dbReference type="Gene3D" id="3.10.310.20">
    <property type="entry name" value="DHHA2 domain"/>
    <property type="match status" value="1"/>
</dbReference>
<keyword evidence="3" id="KW-0479">Metal-binding</keyword>
<evidence type="ECO:0000256" key="5">
    <source>
        <dbReference type="ARBA" id="ARBA00023211"/>
    </source>
</evidence>
<sequence>MKYVLGHKNPDTDSIISAIAMADFLGDGYMPARSGDLNKESLFVLNEFGIESPELPELNEVEGFVLVDHNQEAQMFDGLDKSKIEMIVDHHNLGGLALLSPIFIRIEPTGCTATIIYKLYKEAAREIPENIKKLLLASILSDTLNFSSPTGTEADKMVANEIARETSIKIDEFAAKMFKAKSDLTGMPISRVVSADYKEFEMGKFNVGIGVFETVDPAPALERKGEIVEAVRELQQEAGVDYIFFAVVDIVVDMAYLIMPTDKEKEVATAIFKGDLEDDVLKIPGVVSRKKQMVPSLQKYLENV</sequence>
<dbReference type="Proteomes" id="UP000033869">
    <property type="component" value="Unassembled WGS sequence"/>
</dbReference>
<dbReference type="FunFam" id="3.90.1640.10:FF:000001">
    <property type="entry name" value="Probable manganese-dependent inorganic pyrophosphatase"/>
    <property type="match status" value="1"/>
</dbReference>
<accession>A0A0G0YIP6</accession>
<dbReference type="GO" id="GO:0005737">
    <property type="term" value="C:cytoplasm"/>
    <property type="evidence" value="ECO:0007669"/>
    <property type="project" value="InterPro"/>
</dbReference>
<dbReference type="Pfam" id="PF01368">
    <property type="entry name" value="DHH"/>
    <property type="match status" value="1"/>
</dbReference>
<feature type="domain" description="DHHA2" evidence="8">
    <location>
        <begin position="174"/>
        <end position="301"/>
    </location>
</feature>
<evidence type="ECO:0000256" key="2">
    <source>
        <dbReference type="ARBA" id="ARBA00012146"/>
    </source>
</evidence>
<dbReference type="SMART" id="SM01131">
    <property type="entry name" value="DHHA2"/>
    <property type="match status" value="1"/>
</dbReference>